<feature type="compositionally biased region" description="Basic and acidic residues" evidence="1">
    <location>
        <begin position="32"/>
        <end position="53"/>
    </location>
</feature>
<reference evidence="2" key="1">
    <citation type="journal article" date="2022" name="bioRxiv">
        <title>Sequencing and chromosome-scale assembly of the giantPleurodeles waltlgenome.</title>
        <authorList>
            <person name="Brown T."/>
            <person name="Elewa A."/>
            <person name="Iarovenko S."/>
            <person name="Subramanian E."/>
            <person name="Araus A.J."/>
            <person name="Petzold A."/>
            <person name="Susuki M."/>
            <person name="Suzuki K.-i.T."/>
            <person name="Hayashi T."/>
            <person name="Toyoda A."/>
            <person name="Oliveira C."/>
            <person name="Osipova E."/>
            <person name="Leigh N.D."/>
            <person name="Simon A."/>
            <person name="Yun M.H."/>
        </authorList>
    </citation>
    <scope>NUCLEOTIDE SEQUENCE</scope>
    <source>
        <strain evidence="2">20211129_DDA</strain>
        <tissue evidence="2">Liver</tissue>
    </source>
</reference>
<dbReference type="AlphaFoldDB" id="A0AAV7UWF3"/>
<dbReference type="Proteomes" id="UP001066276">
    <property type="component" value="Chromosome 2_2"/>
</dbReference>
<accession>A0AAV7UWF3</accession>
<comment type="caution">
    <text evidence="2">The sequence shown here is derived from an EMBL/GenBank/DDBJ whole genome shotgun (WGS) entry which is preliminary data.</text>
</comment>
<keyword evidence="3" id="KW-1185">Reference proteome</keyword>
<feature type="region of interest" description="Disordered" evidence="1">
    <location>
        <begin position="24"/>
        <end position="104"/>
    </location>
</feature>
<name>A0AAV7UWF3_PLEWA</name>
<evidence type="ECO:0000313" key="3">
    <source>
        <dbReference type="Proteomes" id="UP001066276"/>
    </source>
</evidence>
<protein>
    <submittedName>
        <fullName evidence="2">Uncharacterized protein</fullName>
    </submittedName>
</protein>
<proteinExistence type="predicted"/>
<dbReference type="EMBL" id="JANPWB010000004">
    <property type="protein sequence ID" value="KAJ1193415.1"/>
    <property type="molecule type" value="Genomic_DNA"/>
</dbReference>
<gene>
    <name evidence="2" type="ORF">NDU88_002713</name>
</gene>
<evidence type="ECO:0000256" key="1">
    <source>
        <dbReference type="SAM" id="MobiDB-lite"/>
    </source>
</evidence>
<sequence>MKAEGAEPRYDVCGQSTYLHMARDPKVRRKRQAEECLSSERLREEDDPAKEPLPETVLGKQTARNTRTPQGPPDWKATMFGEPTTGTEAGVTRQDAQSPNHVPGGMCSGKCIIGYKTGAGI</sequence>
<evidence type="ECO:0000313" key="2">
    <source>
        <dbReference type="EMBL" id="KAJ1193415.1"/>
    </source>
</evidence>
<organism evidence="2 3">
    <name type="scientific">Pleurodeles waltl</name>
    <name type="common">Iberian ribbed newt</name>
    <dbReference type="NCBI Taxonomy" id="8319"/>
    <lineage>
        <taxon>Eukaryota</taxon>
        <taxon>Metazoa</taxon>
        <taxon>Chordata</taxon>
        <taxon>Craniata</taxon>
        <taxon>Vertebrata</taxon>
        <taxon>Euteleostomi</taxon>
        <taxon>Amphibia</taxon>
        <taxon>Batrachia</taxon>
        <taxon>Caudata</taxon>
        <taxon>Salamandroidea</taxon>
        <taxon>Salamandridae</taxon>
        <taxon>Pleurodelinae</taxon>
        <taxon>Pleurodeles</taxon>
    </lineage>
</organism>